<dbReference type="GO" id="GO:0046983">
    <property type="term" value="F:protein dimerization activity"/>
    <property type="evidence" value="ECO:0007669"/>
    <property type="project" value="InterPro"/>
</dbReference>
<dbReference type="Pfam" id="PF00010">
    <property type="entry name" value="HLH"/>
    <property type="match status" value="1"/>
</dbReference>
<feature type="compositionally biased region" description="Basic and acidic residues" evidence="1">
    <location>
        <begin position="70"/>
        <end position="79"/>
    </location>
</feature>
<protein>
    <submittedName>
        <fullName evidence="3">Protein atonal-like protein 8</fullName>
    </submittedName>
</protein>
<dbReference type="SMART" id="SM00353">
    <property type="entry name" value="HLH"/>
    <property type="match status" value="1"/>
</dbReference>
<organism evidence="3 4">
    <name type="scientific">Toxocara canis</name>
    <name type="common">Canine roundworm</name>
    <dbReference type="NCBI Taxonomy" id="6265"/>
    <lineage>
        <taxon>Eukaryota</taxon>
        <taxon>Metazoa</taxon>
        <taxon>Ecdysozoa</taxon>
        <taxon>Nematoda</taxon>
        <taxon>Chromadorea</taxon>
        <taxon>Rhabditida</taxon>
        <taxon>Spirurina</taxon>
        <taxon>Ascaridomorpha</taxon>
        <taxon>Ascaridoidea</taxon>
        <taxon>Toxocaridae</taxon>
        <taxon>Toxocara</taxon>
    </lineage>
</organism>
<dbReference type="Proteomes" id="UP000031036">
    <property type="component" value="Unassembled WGS sequence"/>
</dbReference>
<sequence>MPDMATPCDIVESHLPLKKRRFNTTIEDAPLDYSLPSRERAKLLTSSRACSSSPCSSKSSMVSDVEMDEDQRVPSDPKRISNASSQILPIDLSVRSHREPSEICRTPAIKLTTRQKQLPLTPSLLLGCFTVPNAVDIFGALSLLDQNLYLPSASSLRSPVRKLNLASIKVAKADDDQSTKDDGNGYVINPTTGNRCKKNYKNVTVEKRCEANARERTRVQTIAATFEELRGLLPCDDDTKLSKLAILRIASKYIQYLAALIGKDYSGKGFGIEKCLQILNETMESESHIRR</sequence>
<dbReference type="AlphaFoldDB" id="A0A0B2UTV0"/>
<dbReference type="InterPro" id="IPR036638">
    <property type="entry name" value="HLH_DNA-bd_sf"/>
</dbReference>
<evidence type="ECO:0000256" key="1">
    <source>
        <dbReference type="SAM" id="MobiDB-lite"/>
    </source>
</evidence>
<dbReference type="PANTHER" id="PTHR19290">
    <property type="entry name" value="BASIC HELIX-LOOP-HELIX PROTEIN NEUROGENIN-RELATED"/>
    <property type="match status" value="1"/>
</dbReference>
<evidence type="ECO:0000313" key="3">
    <source>
        <dbReference type="EMBL" id="KHN74526.1"/>
    </source>
</evidence>
<dbReference type="InterPro" id="IPR011598">
    <property type="entry name" value="bHLH_dom"/>
</dbReference>
<dbReference type="Gene3D" id="4.10.280.10">
    <property type="entry name" value="Helix-loop-helix DNA-binding domain"/>
    <property type="match status" value="1"/>
</dbReference>
<gene>
    <name evidence="3" type="primary">Atoh8</name>
    <name evidence="3" type="ORF">Tcan_16098</name>
</gene>
<accession>A0A0B2UTV0</accession>
<feature type="domain" description="BHLH" evidence="2">
    <location>
        <begin position="206"/>
        <end position="257"/>
    </location>
</feature>
<proteinExistence type="predicted"/>
<dbReference type="GO" id="GO:0070888">
    <property type="term" value="F:E-box binding"/>
    <property type="evidence" value="ECO:0007669"/>
    <property type="project" value="TreeGrafter"/>
</dbReference>
<evidence type="ECO:0000259" key="2">
    <source>
        <dbReference type="PROSITE" id="PS50888"/>
    </source>
</evidence>
<reference evidence="3 4" key="1">
    <citation type="submission" date="2014-11" db="EMBL/GenBank/DDBJ databases">
        <title>Genetic blueprint of the zoonotic pathogen Toxocara canis.</title>
        <authorList>
            <person name="Zhu X.-Q."/>
            <person name="Korhonen P.K."/>
            <person name="Cai H."/>
            <person name="Young N.D."/>
            <person name="Nejsum P."/>
            <person name="von Samson-Himmelstjerna G."/>
            <person name="Boag P.R."/>
            <person name="Tan P."/>
            <person name="Li Q."/>
            <person name="Min J."/>
            <person name="Yang Y."/>
            <person name="Wang X."/>
            <person name="Fang X."/>
            <person name="Hall R.S."/>
            <person name="Hofmann A."/>
            <person name="Sternberg P.W."/>
            <person name="Jex A.R."/>
            <person name="Gasser R.B."/>
        </authorList>
    </citation>
    <scope>NUCLEOTIDE SEQUENCE [LARGE SCALE GENOMIC DNA]</scope>
    <source>
        <strain evidence="3">PN_DK_2014</strain>
    </source>
</reference>
<feature type="region of interest" description="Disordered" evidence="1">
    <location>
        <begin position="45"/>
        <end position="80"/>
    </location>
</feature>
<name>A0A0B2UTV0_TOXCA</name>
<dbReference type="InterPro" id="IPR050359">
    <property type="entry name" value="bHLH_transcription_factors"/>
</dbReference>
<dbReference type="EMBL" id="JPKZ01002898">
    <property type="protein sequence ID" value="KHN74526.1"/>
    <property type="molecule type" value="Genomic_DNA"/>
</dbReference>
<dbReference type="OrthoDB" id="6106870at2759"/>
<dbReference type="PANTHER" id="PTHR19290:SF102">
    <property type="entry name" value="TRANSCRIPTION FACTOR ATOH8"/>
    <property type="match status" value="1"/>
</dbReference>
<feature type="compositionally biased region" description="Low complexity" evidence="1">
    <location>
        <begin position="46"/>
        <end position="63"/>
    </location>
</feature>
<dbReference type="GO" id="GO:0003700">
    <property type="term" value="F:DNA-binding transcription factor activity"/>
    <property type="evidence" value="ECO:0007669"/>
    <property type="project" value="TreeGrafter"/>
</dbReference>
<dbReference type="SUPFAM" id="SSF47459">
    <property type="entry name" value="HLH, helix-loop-helix DNA-binding domain"/>
    <property type="match status" value="1"/>
</dbReference>
<dbReference type="GO" id="GO:0009653">
    <property type="term" value="P:anatomical structure morphogenesis"/>
    <property type="evidence" value="ECO:0007669"/>
    <property type="project" value="TreeGrafter"/>
</dbReference>
<comment type="caution">
    <text evidence="3">The sequence shown here is derived from an EMBL/GenBank/DDBJ whole genome shotgun (WGS) entry which is preliminary data.</text>
</comment>
<dbReference type="STRING" id="6265.A0A0B2UTV0"/>
<dbReference type="GO" id="GO:0045944">
    <property type="term" value="P:positive regulation of transcription by RNA polymerase II"/>
    <property type="evidence" value="ECO:0007669"/>
    <property type="project" value="TreeGrafter"/>
</dbReference>
<keyword evidence="4" id="KW-1185">Reference proteome</keyword>
<dbReference type="PROSITE" id="PS50888">
    <property type="entry name" value="BHLH"/>
    <property type="match status" value="1"/>
</dbReference>
<evidence type="ECO:0000313" key="4">
    <source>
        <dbReference type="Proteomes" id="UP000031036"/>
    </source>
</evidence>
<dbReference type="GO" id="GO:0005634">
    <property type="term" value="C:nucleus"/>
    <property type="evidence" value="ECO:0007669"/>
    <property type="project" value="TreeGrafter"/>
</dbReference>